<dbReference type="HOGENOM" id="CLU_1470813_0_0_1"/>
<dbReference type="GeneID" id="17250926"/>
<evidence type="ECO:0000313" key="4">
    <source>
        <dbReference type="Proteomes" id="UP000013827"/>
    </source>
</evidence>
<dbReference type="PANTHER" id="PTHR24007">
    <property type="entry name" value="BRCA1-ASSOCIATED PROTEIN"/>
    <property type="match status" value="1"/>
</dbReference>
<keyword evidence="1" id="KW-0175">Coiled coil</keyword>
<reference evidence="4" key="1">
    <citation type="journal article" date="2013" name="Nature">
        <title>Pan genome of the phytoplankton Emiliania underpins its global distribution.</title>
        <authorList>
            <person name="Read B.A."/>
            <person name="Kegel J."/>
            <person name="Klute M.J."/>
            <person name="Kuo A."/>
            <person name="Lefebvre S.C."/>
            <person name="Maumus F."/>
            <person name="Mayer C."/>
            <person name="Miller J."/>
            <person name="Monier A."/>
            <person name="Salamov A."/>
            <person name="Young J."/>
            <person name="Aguilar M."/>
            <person name="Claverie J.M."/>
            <person name="Frickenhaus S."/>
            <person name="Gonzalez K."/>
            <person name="Herman E.K."/>
            <person name="Lin Y.C."/>
            <person name="Napier J."/>
            <person name="Ogata H."/>
            <person name="Sarno A.F."/>
            <person name="Shmutz J."/>
            <person name="Schroeder D."/>
            <person name="de Vargas C."/>
            <person name="Verret F."/>
            <person name="von Dassow P."/>
            <person name="Valentin K."/>
            <person name="Van de Peer Y."/>
            <person name="Wheeler G."/>
            <person name="Dacks J.B."/>
            <person name="Delwiche C.F."/>
            <person name="Dyhrman S.T."/>
            <person name="Glockner G."/>
            <person name="John U."/>
            <person name="Richards T."/>
            <person name="Worden A.Z."/>
            <person name="Zhang X."/>
            <person name="Grigoriev I.V."/>
            <person name="Allen A.E."/>
            <person name="Bidle K."/>
            <person name="Borodovsky M."/>
            <person name="Bowler C."/>
            <person name="Brownlee C."/>
            <person name="Cock J.M."/>
            <person name="Elias M."/>
            <person name="Gladyshev V.N."/>
            <person name="Groth M."/>
            <person name="Guda C."/>
            <person name="Hadaegh A."/>
            <person name="Iglesias-Rodriguez M.D."/>
            <person name="Jenkins J."/>
            <person name="Jones B.M."/>
            <person name="Lawson T."/>
            <person name="Leese F."/>
            <person name="Lindquist E."/>
            <person name="Lobanov A."/>
            <person name="Lomsadze A."/>
            <person name="Malik S.B."/>
            <person name="Marsh M.E."/>
            <person name="Mackinder L."/>
            <person name="Mock T."/>
            <person name="Mueller-Roeber B."/>
            <person name="Pagarete A."/>
            <person name="Parker M."/>
            <person name="Probert I."/>
            <person name="Quesneville H."/>
            <person name="Raines C."/>
            <person name="Rensing S.A."/>
            <person name="Riano-Pachon D.M."/>
            <person name="Richier S."/>
            <person name="Rokitta S."/>
            <person name="Shiraiwa Y."/>
            <person name="Soanes D.M."/>
            <person name="van der Giezen M."/>
            <person name="Wahlund T.M."/>
            <person name="Williams B."/>
            <person name="Wilson W."/>
            <person name="Wolfe G."/>
            <person name="Wurch L.L."/>
        </authorList>
    </citation>
    <scope>NUCLEOTIDE SEQUENCE</scope>
</reference>
<feature type="coiled-coil region" evidence="1">
    <location>
        <begin position="47"/>
        <end position="78"/>
    </location>
</feature>
<dbReference type="RefSeq" id="XP_005768809.1">
    <property type="nucleotide sequence ID" value="XM_005768752.1"/>
</dbReference>
<evidence type="ECO:0000256" key="1">
    <source>
        <dbReference type="SAM" id="Coils"/>
    </source>
</evidence>
<dbReference type="KEGG" id="ehx:EMIHUDRAFT_436576"/>
<dbReference type="eggNOG" id="KOG0804">
    <property type="taxonomic scope" value="Eukaryota"/>
</dbReference>
<organism evidence="3 4">
    <name type="scientific">Emiliania huxleyi (strain CCMP1516)</name>
    <dbReference type="NCBI Taxonomy" id="280463"/>
    <lineage>
        <taxon>Eukaryota</taxon>
        <taxon>Haptista</taxon>
        <taxon>Haptophyta</taxon>
        <taxon>Prymnesiophyceae</taxon>
        <taxon>Isochrysidales</taxon>
        <taxon>Noelaerhabdaceae</taxon>
        <taxon>Emiliania</taxon>
    </lineage>
</organism>
<name>A0A0D3IYP5_EMIH1</name>
<dbReference type="EnsemblProtists" id="EOD04775">
    <property type="protein sequence ID" value="EOD04775"/>
    <property type="gene ID" value="EMIHUDRAFT_446622"/>
</dbReference>
<dbReference type="GO" id="GO:0005737">
    <property type="term" value="C:cytoplasm"/>
    <property type="evidence" value="ECO:0007669"/>
    <property type="project" value="TreeGrafter"/>
</dbReference>
<dbReference type="PANTHER" id="PTHR24007:SF7">
    <property type="entry name" value="BRCA1-ASSOCIATED PROTEIN"/>
    <property type="match status" value="1"/>
</dbReference>
<protein>
    <submittedName>
        <fullName evidence="3">Uncharacterized protein</fullName>
    </submittedName>
</protein>
<dbReference type="STRING" id="2903.R1DPI4"/>
<dbReference type="KEGG" id="ehx:EMIHUDRAFT_446622"/>
<dbReference type="GO" id="GO:0007265">
    <property type="term" value="P:Ras protein signal transduction"/>
    <property type="evidence" value="ECO:0007669"/>
    <property type="project" value="TreeGrafter"/>
</dbReference>
<evidence type="ECO:0000256" key="2">
    <source>
        <dbReference type="SAM" id="MobiDB-lite"/>
    </source>
</evidence>
<dbReference type="GO" id="GO:0061630">
    <property type="term" value="F:ubiquitin protein ligase activity"/>
    <property type="evidence" value="ECO:0007669"/>
    <property type="project" value="TreeGrafter"/>
</dbReference>
<proteinExistence type="predicted"/>
<dbReference type="PaxDb" id="2903-EOD04775"/>
<feature type="region of interest" description="Disordered" evidence="2">
    <location>
        <begin position="162"/>
        <end position="184"/>
    </location>
</feature>
<dbReference type="GO" id="GO:0016567">
    <property type="term" value="P:protein ubiquitination"/>
    <property type="evidence" value="ECO:0007669"/>
    <property type="project" value="TreeGrafter"/>
</dbReference>
<dbReference type="GeneID" id="17262540"/>
<dbReference type="Proteomes" id="UP000013827">
    <property type="component" value="Unassembled WGS sequence"/>
</dbReference>
<reference evidence="3" key="2">
    <citation type="submission" date="2024-10" db="UniProtKB">
        <authorList>
            <consortium name="EnsemblProtists"/>
        </authorList>
    </citation>
    <scope>IDENTIFICATION</scope>
</reference>
<accession>A0A0D3IYP5</accession>
<dbReference type="RefSeq" id="XP_005757204.1">
    <property type="nucleotide sequence ID" value="XM_005757147.1"/>
</dbReference>
<dbReference type="AlphaFoldDB" id="A0A0D3IYP5"/>
<dbReference type="EnsemblProtists" id="EOD16380">
    <property type="protein sequence ID" value="EOD16380"/>
    <property type="gene ID" value="EMIHUDRAFT_436576"/>
</dbReference>
<keyword evidence="4" id="KW-1185">Reference proteome</keyword>
<evidence type="ECO:0000313" key="3">
    <source>
        <dbReference type="EnsemblProtists" id="EOD16380"/>
    </source>
</evidence>
<feature type="coiled-coil region" evidence="1">
    <location>
        <begin position="114"/>
        <end position="148"/>
    </location>
</feature>
<sequence length="184" mass="20224">MKQRRLEDEHEAVVHEYSLLLTGQLEVQRQHFEAQLEAATRAHAAVAAELEASVERQRAELRGRAEQVERKAHAQARRSAASDALLSSVRGDLAFNKQLNEQLVANQAEFAAQAKAAGEREAALQGQVRELEEQLRDMSIHLEAQMKMLEVQAAEGGAAAELNGAHVMPGEPPPARKGRRGRKG</sequence>